<name>A0A147GP48_9BURK</name>
<organism evidence="1 2">
    <name type="scientific">Pseudacidovorax intermedius</name>
    <dbReference type="NCBI Taxonomy" id="433924"/>
    <lineage>
        <taxon>Bacteria</taxon>
        <taxon>Pseudomonadati</taxon>
        <taxon>Pseudomonadota</taxon>
        <taxon>Betaproteobacteria</taxon>
        <taxon>Burkholderiales</taxon>
        <taxon>Comamonadaceae</taxon>
        <taxon>Pseudacidovorax</taxon>
    </lineage>
</organism>
<proteinExistence type="predicted"/>
<dbReference type="OrthoDB" id="9775333at2"/>
<accession>A0A147GP48</accession>
<dbReference type="Pfam" id="PF05936">
    <property type="entry name" value="T6SS_VasE"/>
    <property type="match status" value="1"/>
</dbReference>
<dbReference type="RefSeq" id="WP_058643565.1">
    <property type="nucleotide sequence ID" value="NZ_LDSL01000130.1"/>
</dbReference>
<gene>
    <name evidence="1" type="ORF">NS331_19260</name>
</gene>
<comment type="caution">
    <text evidence="1">The sequence shown here is derived from an EMBL/GenBank/DDBJ whole genome shotgun (WGS) entry which is preliminary data.</text>
</comment>
<dbReference type="Proteomes" id="UP000072741">
    <property type="component" value="Unassembled WGS sequence"/>
</dbReference>
<dbReference type="EMBL" id="LDSL01000130">
    <property type="protein sequence ID" value="KTT16131.1"/>
    <property type="molecule type" value="Genomic_DNA"/>
</dbReference>
<reference evidence="1 2" key="1">
    <citation type="journal article" date="2016" name="Front. Microbiol.">
        <title>Genomic Resource of Rice Seed Associated Bacteria.</title>
        <authorList>
            <person name="Midha S."/>
            <person name="Bansal K."/>
            <person name="Sharma S."/>
            <person name="Kumar N."/>
            <person name="Patil P.P."/>
            <person name="Chaudhry V."/>
            <person name="Patil P.B."/>
        </authorList>
    </citation>
    <scope>NUCLEOTIDE SEQUENCE [LARGE SCALE GENOMIC DNA]</scope>
    <source>
        <strain evidence="1 2">NS331</strain>
    </source>
</reference>
<evidence type="ECO:0000313" key="1">
    <source>
        <dbReference type="EMBL" id="KTT16131.1"/>
    </source>
</evidence>
<sequence length="451" mass="49690">MSWYNKVAWSEGLFLRPQLFQQQERYLEHVAHRRAATLTAFFWGFSHFAIDSESLALGKVVLAGASGVFADGTPFETPAHAPLPPPLTIRPEHLEQVIHLAVPIRMPNGEETAFEDPGNAGTSLARFAVFDTELRDSNSFGQGPKTVQLSHLRLRLLPERELTEGWIGLPLARVTQIRSDGSIALDPDLIPPVTGYGASGLLTDWIVHLHGLCRLRAQSLAHRLTASDGKASQAAEVSDFLLLQILNRYEPLLEHWTLVRETAPEQIHTALRMMSGELSTYVRGATRRPAVLPSYAHLQPYASFRHLISDLQSQLNDVLVRSAQSIALEPRPNGVRVASIEPTQLKEYAALVLAVAAHLPADQLAAQFAARCKVGPSDRLTELLRSHLPGIALQGLPVAPRQIPFNAGFVYFQLDGRGPLWDQLLKSGGLALHLAGEFPGLQLELWGVRER</sequence>
<dbReference type="InterPro" id="IPR010263">
    <property type="entry name" value="T6SS_TssK"/>
</dbReference>
<dbReference type="PANTHER" id="PTHR35566:SF6">
    <property type="entry name" value="CYTOPLASMIC PROTEIN"/>
    <property type="match status" value="1"/>
</dbReference>
<dbReference type="PATRIC" id="fig|433924.3.peg.866"/>
<evidence type="ECO:0000313" key="2">
    <source>
        <dbReference type="Proteomes" id="UP000072741"/>
    </source>
</evidence>
<dbReference type="AlphaFoldDB" id="A0A147GP48"/>
<keyword evidence="2" id="KW-1185">Reference proteome</keyword>
<dbReference type="NCBIfam" id="TIGR03353">
    <property type="entry name" value="VI_chp_4"/>
    <property type="match status" value="1"/>
</dbReference>
<protein>
    <submittedName>
        <fullName evidence="1">Type VI secretion protein</fullName>
    </submittedName>
</protein>
<dbReference type="PANTHER" id="PTHR35566">
    <property type="entry name" value="BLR3599 PROTEIN"/>
    <property type="match status" value="1"/>
</dbReference>